<reference evidence="2" key="1">
    <citation type="journal article" date="2022" name="bioRxiv">
        <title>Sequencing and chromosome-scale assembly of the giantPleurodeles waltlgenome.</title>
        <authorList>
            <person name="Brown T."/>
            <person name="Elewa A."/>
            <person name="Iarovenko S."/>
            <person name="Subramanian E."/>
            <person name="Araus A.J."/>
            <person name="Petzold A."/>
            <person name="Susuki M."/>
            <person name="Suzuki K.-i.T."/>
            <person name="Hayashi T."/>
            <person name="Toyoda A."/>
            <person name="Oliveira C."/>
            <person name="Osipova E."/>
            <person name="Leigh N.D."/>
            <person name="Simon A."/>
            <person name="Yun M.H."/>
        </authorList>
    </citation>
    <scope>NUCLEOTIDE SEQUENCE</scope>
    <source>
        <strain evidence="2">20211129_DDA</strain>
        <tissue evidence="2">Liver</tissue>
    </source>
</reference>
<protein>
    <submittedName>
        <fullName evidence="2">Uncharacterized protein</fullName>
    </submittedName>
</protein>
<proteinExistence type="predicted"/>
<keyword evidence="3" id="KW-1185">Reference proteome</keyword>
<organism evidence="2 3">
    <name type="scientific">Pleurodeles waltl</name>
    <name type="common">Iberian ribbed newt</name>
    <dbReference type="NCBI Taxonomy" id="8319"/>
    <lineage>
        <taxon>Eukaryota</taxon>
        <taxon>Metazoa</taxon>
        <taxon>Chordata</taxon>
        <taxon>Craniata</taxon>
        <taxon>Vertebrata</taxon>
        <taxon>Euteleostomi</taxon>
        <taxon>Amphibia</taxon>
        <taxon>Batrachia</taxon>
        <taxon>Caudata</taxon>
        <taxon>Salamandroidea</taxon>
        <taxon>Salamandridae</taxon>
        <taxon>Pleurodelinae</taxon>
        <taxon>Pleurodeles</taxon>
    </lineage>
</organism>
<dbReference type="EMBL" id="JANPWB010000015">
    <property type="protein sequence ID" value="KAJ1087103.1"/>
    <property type="molecule type" value="Genomic_DNA"/>
</dbReference>
<dbReference type="AlphaFoldDB" id="A0AAV7LE96"/>
<feature type="compositionally biased region" description="Basic residues" evidence="1">
    <location>
        <begin position="48"/>
        <end position="58"/>
    </location>
</feature>
<gene>
    <name evidence="2" type="ORF">NDU88_000297</name>
</gene>
<accession>A0AAV7LE96</accession>
<feature type="region of interest" description="Disordered" evidence="1">
    <location>
        <begin position="29"/>
        <end position="120"/>
    </location>
</feature>
<evidence type="ECO:0000256" key="1">
    <source>
        <dbReference type="SAM" id="MobiDB-lite"/>
    </source>
</evidence>
<sequence>MSGVCDPDIVQTPTNQVASLVERGDFKSLAGRIGGRGRPAVTAPVGTAHRRLGSRGVRRTPQQRTRAVRNGNDREDSRTRRRNVKTAAQPSSQRPGGGTGGSKTSRPATLRGVWACQARS</sequence>
<dbReference type="Proteomes" id="UP001066276">
    <property type="component" value="Chromosome 11"/>
</dbReference>
<evidence type="ECO:0000313" key="3">
    <source>
        <dbReference type="Proteomes" id="UP001066276"/>
    </source>
</evidence>
<evidence type="ECO:0000313" key="2">
    <source>
        <dbReference type="EMBL" id="KAJ1087103.1"/>
    </source>
</evidence>
<comment type="caution">
    <text evidence="2">The sequence shown here is derived from an EMBL/GenBank/DDBJ whole genome shotgun (WGS) entry which is preliminary data.</text>
</comment>
<name>A0AAV7LE96_PLEWA</name>